<dbReference type="Proteomes" id="UP000681720">
    <property type="component" value="Unassembled WGS sequence"/>
</dbReference>
<sequence>MIKAYKFGLSFDTENIEIDEKNQFITENDLTIEDFEEHFEPDDLQMVNMSSSDFGENEDSPSV</sequence>
<proteinExistence type="predicted"/>
<feature type="non-terminal residue" evidence="1">
    <location>
        <position position="1"/>
    </location>
</feature>
<organism evidence="1 2">
    <name type="scientific">Rotaria magnacalcarata</name>
    <dbReference type="NCBI Taxonomy" id="392030"/>
    <lineage>
        <taxon>Eukaryota</taxon>
        <taxon>Metazoa</taxon>
        <taxon>Spiralia</taxon>
        <taxon>Gnathifera</taxon>
        <taxon>Rotifera</taxon>
        <taxon>Eurotatoria</taxon>
        <taxon>Bdelloidea</taxon>
        <taxon>Philodinida</taxon>
        <taxon>Philodinidae</taxon>
        <taxon>Rotaria</taxon>
    </lineage>
</organism>
<comment type="caution">
    <text evidence="1">The sequence shown here is derived from an EMBL/GenBank/DDBJ whole genome shotgun (WGS) entry which is preliminary data.</text>
</comment>
<gene>
    <name evidence="1" type="ORF">GIL414_LOCUS23795</name>
</gene>
<dbReference type="EMBL" id="CAJOBJ010027535">
    <property type="protein sequence ID" value="CAF4253306.1"/>
    <property type="molecule type" value="Genomic_DNA"/>
</dbReference>
<evidence type="ECO:0000313" key="1">
    <source>
        <dbReference type="EMBL" id="CAF4253306.1"/>
    </source>
</evidence>
<protein>
    <submittedName>
        <fullName evidence="1">Uncharacterized protein</fullName>
    </submittedName>
</protein>
<evidence type="ECO:0000313" key="2">
    <source>
        <dbReference type="Proteomes" id="UP000681720"/>
    </source>
</evidence>
<accession>A0A8S2SUQ8</accession>
<reference evidence="1" key="1">
    <citation type="submission" date="2021-02" db="EMBL/GenBank/DDBJ databases">
        <authorList>
            <person name="Nowell W R."/>
        </authorList>
    </citation>
    <scope>NUCLEOTIDE SEQUENCE</scope>
</reference>
<dbReference type="AlphaFoldDB" id="A0A8S2SUQ8"/>
<name>A0A8S2SUQ8_9BILA</name>